<dbReference type="Proteomes" id="UP000863257">
    <property type="component" value="Unassembled WGS sequence"/>
</dbReference>
<accession>A0A8H9K6T6</accession>
<proteinExistence type="predicted"/>
<dbReference type="EMBL" id="DACRBY010000001">
    <property type="protein sequence ID" value="HAS8538187.1"/>
    <property type="molecule type" value="Genomic_DNA"/>
</dbReference>
<dbReference type="AlphaFoldDB" id="A0A8H9K6T6"/>
<reference evidence="1" key="1">
    <citation type="journal article" date="2018" name="Genome Biol.">
        <title>SKESA: strategic k-mer extension for scrupulous assemblies.</title>
        <authorList>
            <person name="Souvorov A."/>
            <person name="Agarwala R."/>
            <person name="Lipman D.J."/>
        </authorList>
    </citation>
    <scope>NUCLEOTIDE SEQUENCE</scope>
    <source>
        <strain evidence="1">BCW_3452</strain>
    </source>
</reference>
<reference evidence="1" key="2">
    <citation type="submission" date="2019-01" db="EMBL/GenBank/DDBJ databases">
        <authorList>
            <consortium name="NCBI Pathogen Detection Project"/>
        </authorList>
    </citation>
    <scope>NUCLEOTIDE SEQUENCE</scope>
    <source>
        <strain evidence="1">BCW_3452</strain>
    </source>
</reference>
<gene>
    <name evidence="1" type="ORF">I7730_00040</name>
</gene>
<evidence type="ECO:0000313" key="1">
    <source>
        <dbReference type="EMBL" id="HAS8538187.1"/>
    </source>
</evidence>
<sequence>MKEIPLNFILLQVIHAVKTRKELAQTEQGLNLTKNWQEDTRQYFFNLDSKWIESLGLEQNDECLFGIIRFDISEEIKSTKHDQLHKFSLTY</sequence>
<comment type="caution">
    <text evidence="1">The sequence shown here is derived from an EMBL/GenBank/DDBJ whole genome shotgun (WGS) entry which is preliminary data.</text>
</comment>
<name>A0A8H9K6T6_VIBVL</name>
<organism evidence="1">
    <name type="scientific">Vibrio vulnificus</name>
    <dbReference type="NCBI Taxonomy" id="672"/>
    <lineage>
        <taxon>Bacteria</taxon>
        <taxon>Pseudomonadati</taxon>
        <taxon>Pseudomonadota</taxon>
        <taxon>Gammaproteobacteria</taxon>
        <taxon>Vibrionales</taxon>
        <taxon>Vibrionaceae</taxon>
        <taxon>Vibrio</taxon>
    </lineage>
</organism>
<protein>
    <submittedName>
        <fullName evidence="1">Uncharacterized protein</fullName>
    </submittedName>
</protein>